<evidence type="ECO:0000256" key="9">
    <source>
        <dbReference type="ARBA" id="ARBA00023012"/>
    </source>
</evidence>
<protein>
    <recommendedName>
        <fullName evidence="3">histidine kinase</fullName>
        <ecNumber evidence="3">2.7.13.3</ecNumber>
    </recommendedName>
</protein>
<feature type="domain" description="HAMP" evidence="12">
    <location>
        <begin position="218"/>
        <end position="271"/>
    </location>
</feature>
<evidence type="ECO:0000256" key="6">
    <source>
        <dbReference type="ARBA" id="ARBA00022692"/>
    </source>
</evidence>
<dbReference type="OrthoDB" id="9815202at2"/>
<name>A0A8E0NBR5_9CAUL</name>
<dbReference type="InterPro" id="IPR036890">
    <property type="entry name" value="HATPase_C_sf"/>
</dbReference>
<dbReference type="EC" id="2.7.13.3" evidence="3"/>
<keyword evidence="6 10" id="KW-0812">Transmembrane</keyword>
<dbReference type="SMART" id="SM00387">
    <property type="entry name" value="HATPase_c"/>
    <property type="match status" value="1"/>
</dbReference>
<evidence type="ECO:0000256" key="5">
    <source>
        <dbReference type="ARBA" id="ARBA00022679"/>
    </source>
</evidence>
<evidence type="ECO:0000256" key="8">
    <source>
        <dbReference type="ARBA" id="ARBA00022989"/>
    </source>
</evidence>
<keyword evidence="8 10" id="KW-1133">Transmembrane helix</keyword>
<dbReference type="SMART" id="SM00304">
    <property type="entry name" value="HAMP"/>
    <property type="match status" value="1"/>
</dbReference>
<feature type="transmembrane region" description="Helical" evidence="10">
    <location>
        <begin position="194"/>
        <end position="216"/>
    </location>
</feature>
<evidence type="ECO:0000313" key="14">
    <source>
        <dbReference type="Proteomes" id="UP000016569"/>
    </source>
</evidence>
<evidence type="ECO:0000259" key="11">
    <source>
        <dbReference type="PROSITE" id="PS50109"/>
    </source>
</evidence>
<dbReference type="InterPro" id="IPR003660">
    <property type="entry name" value="HAMP_dom"/>
</dbReference>
<comment type="caution">
    <text evidence="13">The sequence shown here is derived from an EMBL/GenBank/DDBJ whole genome shotgun (WGS) entry which is preliminary data.</text>
</comment>
<dbReference type="PROSITE" id="PS50109">
    <property type="entry name" value="HIS_KIN"/>
    <property type="match status" value="1"/>
</dbReference>
<dbReference type="Pfam" id="PF02518">
    <property type="entry name" value="HATPase_c"/>
    <property type="match status" value="1"/>
</dbReference>
<keyword evidence="7" id="KW-0418">Kinase</keyword>
<dbReference type="RefSeq" id="WP_021697526.1">
    <property type="nucleotide sequence ID" value="NZ_BATC01000027.1"/>
</dbReference>
<keyword evidence="14" id="KW-1185">Reference proteome</keyword>
<evidence type="ECO:0000256" key="3">
    <source>
        <dbReference type="ARBA" id="ARBA00012438"/>
    </source>
</evidence>
<dbReference type="PANTHER" id="PTHR45436:SF8">
    <property type="entry name" value="HISTIDINE KINASE"/>
    <property type="match status" value="1"/>
</dbReference>
<proteinExistence type="predicted"/>
<feature type="transmembrane region" description="Helical" evidence="10">
    <location>
        <begin position="24"/>
        <end position="45"/>
    </location>
</feature>
<keyword evidence="4" id="KW-0597">Phosphoprotein</keyword>
<dbReference type="PROSITE" id="PS50885">
    <property type="entry name" value="HAMP"/>
    <property type="match status" value="1"/>
</dbReference>
<evidence type="ECO:0000256" key="1">
    <source>
        <dbReference type="ARBA" id="ARBA00000085"/>
    </source>
</evidence>
<organism evidence="13 14">
    <name type="scientific">Brevundimonas abyssalis TAR-001</name>
    <dbReference type="NCBI Taxonomy" id="1391729"/>
    <lineage>
        <taxon>Bacteria</taxon>
        <taxon>Pseudomonadati</taxon>
        <taxon>Pseudomonadota</taxon>
        <taxon>Alphaproteobacteria</taxon>
        <taxon>Caulobacterales</taxon>
        <taxon>Caulobacteraceae</taxon>
        <taxon>Brevundimonas</taxon>
    </lineage>
</organism>
<accession>A0A8E0NBR5</accession>
<dbReference type="InterPro" id="IPR005467">
    <property type="entry name" value="His_kinase_dom"/>
</dbReference>
<dbReference type="EMBL" id="BATC01000027">
    <property type="protein sequence ID" value="GAD59431.1"/>
    <property type="molecule type" value="Genomic_DNA"/>
</dbReference>
<dbReference type="InterPro" id="IPR050428">
    <property type="entry name" value="TCS_sensor_his_kinase"/>
</dbReference>
<dbReference type="PANTHER" id="PTHR45436">
    <property type="entry name" value="SENSOR HISTIDINE KINASE YKOH"/>
    <property type="match status" value="1"/>
</dbReference>
<dbReference type="SUPFAM" id="SSF47384">
    <property type="entry name" value="Homodimeric domain of signal transducing histidine kinase"/>
    <property type="match status" value="1"/>
</dbReference>
<sequence>MIPSRLFAALSRATLRPTATQLTAAMGVLAALALTGSLVVTGLAVQTDQREKAALIALQDFAAMAAKLGADDSFSTQTLTDTDAAWLAAWLEAVQTRPGDARSLEAVCRTGRGGAGVRLIEAPGVAPAGLAALAEAEADPIERLGDGVHVLRLERGALCPNRAVEVAAVRQPYGALTLTVGRVVERSGAPWGRAVLTILVTGVLILVFGLGAASLARRRLAIDIERLSQTLDRAAVGDFAERAPETAAAPELTGLTRRVNQTLDRLEELMGWLRDASDQLAHDFRTPLARASSRLDRLAEATDEAERVRLAGQAGADLAQLTRAMNEALALRDGASWVFETVRLDDLAAQVIELYEAVAAEREVSIVADLALVEIPGVRTLLQRAATNLLDNAVKYSPPGGVVRVTVAMDGGEAVLRVADQGPGFAGSAAQTPGEGPESHGMGLPFVRAVARRHRGDLIIDDASTGAVVTARFRV</sequence>
<dbReference type="Proteomes" id="UP000016569">
    <property type="component" value="Unassembled WGS sequence"/>
</dbReference>
<evidence type="ECO:0000256" key="2">
    <source>
        <dbReference type="ARBA" id="ARBA00004370"/>
    </source>
</evidence>
<dbReference type="CDD" id="cd00075">
    <property type="entry name" value="HATPase"/>
    <property type="match status" value="1"/>
</dbReference>
<comment type="subcellular location">
    <subcellularLocation>
        <location evidence="2">Membrane</location>
    </subcellularLocation>
</comment>
<dbReference type="InterPro" id="IPR036097">
    <property type="entry name" value="HisK_dim/P_sf"/>
</dbReference>
<reference evidence="14" key="1">
    <citation type="journal article" date="2013" name="Genome Announc.">
        <title>Draft Genome Sequence of the Dimorphic Prosthecate Bacterium Brevundimonas abyssalis TAR-001T.</title>
        <authorList>
            <person name="Tsubouchi T."/>
            <person name="Nishi S."/>
            <person name="Usui K."/>
            <person name="Shimane Y."/>
            <person name="Takaki Y."/>
            <person name="Maruyama T."/>
            <person name="Hatada Y."/>
        </authorList>
    </citation>
    <scope>NUCLEOTIDE SEQUENCE [LARGE SCALE GENOMIC DNA]</scope>
    <source>
        <strain evidence="14">TAR-001</strain>
    </source>
</reference>
<dbReference type="InterPro" id="IPR003594">
    <property type="entry name" value="HATPase_dom"/>
</dbReference>
<dbReference type="SUPFAM" id="SSF55874">
    <property type="entry name" value="ATPase domain of HSP90 chaperone/DNA topoisomerase II/histidine kinase"/>
    <property type="match status" value="1"/>
</dbReference>
<keyword evidence="5" id="KW-0808">Transferase</keyword>
<evidence type="ECO:0000256" key="7">
    <source>
        <dbReference type="ARBA" id="ARBA00022777"/>
    </source>
</evidence>
<dbReference type="AlphaFoldDB" id="A0A8E0NBR5"/>
<keyword evidence="9" id="KW-0902">Two-component regulatory system</keyword>
<comment type="catalytic activity">
    <reaction evidence="1">
        <text>ATP + protein L-histidine = ADP + protein N-phospho-L-histidine.</text>
        <dbReference type="EC" id="2.7.13.3"/>
    </reaction>
</comment>
<evidence type="ECO:0000313" key="13">
    <source>
        <dbReference type="EMBL" id="GAD59431.1"/>
    </source>
</evidence>
<evidence type="ECO:0000259" key="12">
    <source>
        <dbReference type="PROSITE" id="PS50885"/>
    </source>
</evidence>
<dbReference type="Gene3D" id="1.10.287.130">
    <property type="match status" value="1"/>
</dbReference>
<keyword evidence="10" id="KW-0472">Membrane</keyword>
<dbReference type="GO" id="GO:0005886">
    <property type="term" value="C:plasma membrane"/>
    <property type="evidence" value="ECO:0007669"/>
    <property type="project" value="TreeGrafter"/>
</dbReference>
<dbReference type="Gene3D" id="3.30.565.10">
    <property type="entry name" value="Histidine kinase-like ATPase, C-terminal domain"/>
    <property type="match status" value="1"/>
</dbReference>
<gene>
    <name evidence="13" type="ORF">MBEBAB_1681</name>
</gene>
<feature type="domain" description="Histidine kinase" evidence="11">
    <location>
        <begin position="279"/>
        <end position="475"/>
    </location>
</feature>
<dbReference type="GO" id="GO:0000155">
    <property type="term" value="F:phosphorelay sensor kinase activity"/>
    <property type="evidence" value="ECO:0007669"/>
    <property type="project" value="InterPro"/>
</dbReference>
<evidence type="ECO:0000256" key="10">
    <source>
        <dbReference type="SAM" id="Phobius"/>
    </source>
</evidence>
<evidence type="ECO:0000256" key="4">
    <source>
        <dbReference type="ARBA" id="ARBA00022553"/>
    </source>
</evidence>